<evidence type="ECO:0000313" key="16">
    <source>
        <dbReference type="Proteomes" id="UP000239001"/>
    </source>
</evidence>
<dbReference type="GO" id="GO:0009228">
    <property type="term" value="P:thiamine biosynthetic process"/>
    <property type="evidence" value="ECO:0007669"/>
    <property type="project" value="UniProtKB-KW"/>
</dbReference>
<keyword evidence="9" id="KW-0408">Iron</keyword>
<dbReference type="PANTHER" id="PTHR31528">
    <property type="entry name" value="4-AMINO-5-HYDROXYMETHYL-2-METHYLPYRIMIDINE PHOSPHATE SYNTHASE THI11-RELATED"/>
    <property type="match status" value="1"/>
</dbReference>
<feature type="chain" id="PRO_5015648186" description="Thiamine pyrimidine synthase" evidence="13">
    <location>
        <begin position="25"/>
        <end position="372"/>
    </location>
</feature>
<keyword evidence="7" id="KW-0663">Pyridoxal phosphate</keyword>
<evidence type="ECO:0000256" key="7">
    <source>
        <dbReference type="ARBA" id="ARBA00022898"/>
    </source>
</evidence>
<comment type="subunit">
    <text evidence="4">Homodimer.</text>
</comment>
<comment type="similarity">
    <text evidence="3">Belongs to the NMT1/THI5 family.</text>
</comment>
<dbReference type="OrthoDB" id="9815602at2"/>
<dbReference type="GO" id="GO:0046872">
    <property type="term" value="F:metal ion binding"/>
    <property type="evidence" value="ECO:0007669"/>
    <property type="project" value="UniProtKB-KW"/>
</dbReference>
<evidence type="ECO:0000259" key="14">
    <source>
        <dbReference type="Pfam" id="PF09084"/>
    </source>
</evidence>
<accession>A0A2T1LYW4</accession>
<evidence type="ECO:0000256" key="12">
    <source>
        <dbReference type="SAM" id="MobiDB-lite"/>
    </source>
</evidence>
<feature type="region of interest" description="Disordered" evidence="12">
    <location>
        <begin position="24"/>
        <end position="45"/>
    </location>
</feature>
<comment type="function">
    <text evidence="1">Responsible for the formation of the pyrimidine heterocycle in the thiamine biosynthesis pathway. Catalyzes the formation of hydroxymethylpyrimidine phosphate (HMP-P) from histidine and pyridoxal phosphate (PLP). The protein uses PLP and the active site histidine to form HMP-P, generating an inactive enzyme. The enzyme can only undergo a single turnover, which suggests it is a suicide enzyme.</text>
</comment>
<evidence type="ECO:0000256" key="2">
    <source>
        <dbReference type="ARBA" id="ARBA00004948"/>
    </source>
</evidence>
<dbReference type="EMBL" id="PXOH01000007">
    <property type="protein sequence ID" value="PSF37583.1"/>
    <property type="molecule type" value="Genomic_DNA"/>
</dbReference>
<dbReference type="PROSITE" id="PS51257">
    <property type="entry name" value="PROKAR_LIPOPROTEIN"/>
    <property type="match status" value="1"/>
</dbReference>
<name>A0A2T1LYW4_9CHRO</name>
<comment type="catalytic activity">
    <reaction evidence="11">
        <text>N(6)-(pyridoxal phosphate)-L-lysyl-[4-amino-5-hydroxymethyl-2-methylpyrimidine phosphate synthase] + L-histidyl-[4-amino-5-hydroxymethyl-2-methylpyrimidine phosphate synthase] + 2 Fe(3+) + 4 H2O = L-lysyl-[4-amino-5-hydroxymethyl-2-methylpyrimidine phosphate synthase] + (2S)-2-amino-5-hydroxy-4-oxopentanoyl-[4-amino-5-hydroxymethyl-2-methylpyrimidine phosphate synthase] + 4-amino-2-methyl-5-(phosphooxymethyl)pyrimidine + 3-oxopropanoate + 2 Fe(2+) + 2 H(+)</text>
        <dbReference type="Rhea" id="RHEA:65756"/>
        <dbReference type="Rhea" id="RHEA-COMP:16892"/>
        <dbReference type="Rhea" id="RHEA-COMP:16893"/>
        <dbReference type="Rhea" id="RHEA-COMP:16894"/>
        <dbReference type="Rhea" id="RHEA-COMP:16895"/>
        <dbReference type="ChEBI" id="CHEBI:15377"/>
        <dbReference type="ChEBI" id="CHEBI:15378"/>
        <dbReference type="ChEBI" id="CHEBI:29033"/>
        <dbReference type="ChEBI" id="CHEBI:29034"/>
        <dbReference type="ChEBI" id="CHEBI:29969"/>
        <dbReference type="ChEBI" id="CHEBI:29979"/>
        <dbReference type="ChEBI" id="CHEBI:33190"/>
        <dbReference type="ChEBI" id="CHEBI:58354"/>
        <dbReference type="ChEBI" id="CHEBI:143915"/>
        <dbReference type="ChEBI" id="CHEBI:157692"/>
    </reaction>
    <physiologicalReaction direction="left-to-right" evidence="11">
        <dbReference type="Rhea" id="RHEA:65757"/>
    </physiologicalReaction>
</comment>
<evidence type="ECO:0000256" key="5">
    <source>
        <dbReference type="ARBA" id="ARBA00022679"/>
    </source>
</evidence>
<evidence type="ECO:0000256" key="11">
    <source>
        <dbReference type="ARBA" id="ARBA00048179"/>
    </source>
</evidence>
<evidence type="ECO:0000313" key="15">
    <source>
        <dbReference type="EMBL" id="PSF37583.1"/>
    </source>
</evidence>
<keyword evidence="8" id="KW-0784">Thiamine biosynthesis</keyword>
<organism evidence="15 16">
    <name type="scientific">Aphanothece hegewaldii CCALA 016</name>
    <dbReference type="NCBI Taxonomy" id="2107694"/>
    <lineage>
        <taxon>Bacteria</taxon>
        <taxon>Bacillati</taxon>
        <taxon>Cyanobacteriota</taxon>
        <taxon>Cyanophyceae</taxon>
        <taxon>Oscillatoriophycideae</taxon>
        <taxon>Chroococcales</taxon>
        <taxon>Aphanothecaceae</taxon>
        <taxon>Aphanothece</taxon>
    </lineage>
</organism>
<feature type="compositionally biased region" description="Low complexity" evidence="12">
    <location>
        <begin position="24"/>
        <end position="43"/>
    </location>
</feature>
<keyword evidence="6" id="KW-0479">Metal-binding</keyword>
<keyword evidence="16" id="KW-1185">Reference proteome</keyword>
<dbReference type="Pfam" id="PF09084">
    <property type="entry name" value="NMT1"/>
    <property type="match status" value="1"/>
</dbReference>
<dbReference type="AlphaFoldDB" id="A0A2T1LYW4"/>
<gene>
    <name evidence="15" type="ORF">C7H19_08465</name>
</gene>
<dbReference type="PANTHER" id="PTHR31528:SF1">
    <property type="entry name" value="4-AMINO-5-HYDROXYMETHYL-2-METHYLPYRIMIDINE PHOSPHATE SYNTHASE THI11-RELATED"/>
    <property type="match status" value="1"/>
</dbReference>
<dbReference type="InterPro" id="IPR015168">
    <property type="entry name" value="SsuA/THI5"/>
</dbReference>
<evidence type="ECO:0000256" key="1">
    <source>
        <dbReference type="ARBA" id="ARBA00003469"/>
    </source>
</evidence>
<feature type="signal peptide" evidence="13">
    <location>
        <begin position="1"/>
        <end position="24"/>
    </location>
</feature>
<dbReference type="Proteomes" id="UP000239001">
    <property type="component" value="Unassembled WGS sequence"/>
</dbReference>
<dbReference type="GO" id="GO:0016740">
    <property type="term" value="F:transferase activity"/>
    <property type="evidence" value="ECO:0007669"/>
    <property type="project" value="UniProtKB-KW"/>
</dbReference>
<evidence type="ECO:0000256" key="13">
    <source>
        <dbReference type="SAM" id="SignalP"/>
    </source>
</evidence>
<feature type="domain" description="SsuA/THI5-like" evidence="14">
    <location>
        <begin position="64"/>
        <end position="278"/>
    </location>
</feature>
<reference evidence="15 16" key="1">
    <citation type="submission" date="2018-03" db="EMBL/GenBank/DDBJ databases">
        <title>The ancient ancestry and fast evolution of plastids.</title>
        <authorList>
            <person name="Moore K.R."/>
            <person name="Magnabosco C."/>
            <person name="Momper L."/>
            <person name="Gold D.A."/>
            <person name="Bosak T."/>
            <person name="Fournier G.P."/>
        </authorList>
    </citation>
    <scope>NUCLEOTIDE SEQUENCE [LARGE SCALE GENOMIC DNA]</scope>
    <source>
        <strain evidence="15 16">CCALA 016</strain>
    </source>
</reference>
<keyword evidence="5" id="KW-0808">Transferase</keyword>
<dbReference type="InterPro" id="IPR027939">
    <property type="entry name" value="NMT1/THI5"/>
</dbReference>
<proteinExistence type="inferred from homology"/>
<evidence type="ECO:0000256" key="10">
    <source>
        <dbReference type="ARBA" id="ARBA00033171"/>
    </source>
</evidence>
<comment type="pathway">
    <text evidence="2">Cofactor biosynthesis; thiamine diphosphate biosynthesis.</text>
</comment>
<evidence type="ECO:0000256" key="4">
    <source>
        <dbReference type="ARBA" id="ARBA00011738"/>
    </source>
</evidence>
<sequence length="372" mass="40527">MKNIKRLIAIAISVALLASCSSNTTTSNAPSASPSPTTEATDTASKELKPVKVQLSFLMQSLDAPLILAINKGYFKEEGLDVTYERGFGNVDTVSKLGSGAFDISFSDMYNTLDFNSKNPNDQIMAVAVYQNKAPFAIVALKDKGINSLKDLTGKNLGAPAGDGPRKLFPLLAQEVNLDPNSVKWTTMEPKLRETFLLQGKVDAVSAFAPSAVPALIKAGKKPDDINVFYYTDNGLDFYGNGILVKKAFAEKNPEIVKAFVRAYIRGFQDMIKDPTAALDAVQAADPSKLMDRESEKIRLQTVLDKGFITPEVETLGIGAVEPKRLQTSIDQTVQGFGIKTNPTVADIYTDQYLPQREQRQLPPASERKPLQ</sequence>
<evidence type="ECO:0000256" key="3">
    <source>
        <dbReference type="ARBA" id="ARBA00009406"/>
    </source>
</evidence>
<feature type="region of interest" description="Disordered" evidence="12">
    <location>
        <begin position="352"/>
        <end position="372"/>
    </location>
</feature>
<reference evidence="15 16" key="2">
    <citation type="submission" date="2018-03" db="EMBL/GenBank/DDBJ databases">
        <authorList>
            <person name="Keele B.F."/>
        </authorList>
    </citation>
    <scope>NUCLEOTIDE SEQUENCE [LARGE SCALE GENOMIC DNA]</scope>
    <source>
        <strain evidence="15 16">CCALA 016</strain>
    </source>
</reference>
<dbReference type="RefSeq" id="WP_106456449.1">
    <property type="nucleotide sequence ID" value="NZ_PXOH01000007.1"/>
</dbReference>
<keyword evidence="13" id="KW-0732">Signal</keyword>
<dbReference type="Gene3D" id="3.40.190.10">
    <property type="entry name" value="Periplasmic binding protein-like II"/>
    <property type="match status" value="2"/>
</dbReference>
<evidence type="ECO:0000256" key="8">
    <source>
        <dbReference type="ARBA" id="ARBA00022977"/>
    </source>
</evidence>
<protein>
    <recommendedName>
        <fullName evidence="10">Thiamine pyrimidine synthase</fullName>
    </recommendedName>
</protein>
<comment type="caution">
    <text evidence="15">The sequence shown here is derived from an EMBL/GenBank/DDBJ whole genome shotgun (WGS) entry which is preliminary data.</text>
</comment>
<evidence type="ECO:0000256" key="9">
    <source>
        <dbReference type="ARBA" id="ARBA00023004"/>
    </source>
</evidence>
<evidence type="ECO:0000256" key="6">
    <source>
        <dbReference type="ARBA" id="ARBA00022723"/>
    </source>
</evidence>
<dbReference type="SUPFAM" id="SSF53850">
    <property type="entry name" value="Periplasmic binding protein-like II"/>
    <property type="match status" value="1"/>
</dbReference>